<feature type="chain" id="PRO_5040534418" description="Dolichyl-diphosphooligosaccharide--protein glycosyltransferase subunit WBP1" evidence="8">
    <location>
        <begin position="19"/>
        <end position="466"/>
    </location>
</feature>
<keyword evidence="4 8" id="KW-0812">Transmembrane</keyword>
<protein>
    <recommendedName>
        <fullName evidence="8">Dolichyl-diphosphooligosaccharide--protein glycosyltransferase subunit WBP1</fullName>
        <shortName evidence="8">Oligosaccharyl transferase subunit WBP1</shortName>
    </recommendedName>
</protein>
<evidence type="ECO:0000256" key="5">
    <source>
        <dbReference type="ARBA" id="ARBA00022824"/>
    </source>
</evidence>
<evidence type="ECO:0000313" key="12">
    <source>
        <dbReference type="Proteomes" id="UP000799776"/>
    </source>
</evidence>
<comment type="caution">
    <text evidence="11">The sequence shown here is derived from an EMBL/GenBank/DDBJ whole genome shotgun (WGS) entry which is preliminary data.</text>
</comment>
<evidence type="ECO:0000256" key="6">
    <source>
        <dbReference type="ARBA" id="ARBA00022989"/>
    </source>
</evidence>
<evidence type="ECO:0000256" key="8">
    <source>
        <dbReference type="RuleBase" id="RU361142"/>
    </source>
</evidence>
<evidence type="ECO:0000313" key="11">
    <source>
        <dbReference type="EMBL" id="KAF2084863.1"/>
    </source>
</evidence>
<comment type="subunit">
    <text evidence="8">Component of the oligosaccharyltransferase (OST) complex.</text>
</comment>
<dbReference type="EMBL" id="ML978736">
    <property type="protein sequence ID" value="KAF2084863.1"/>
    <property type="molecule type" value="Genomic_DNA"/>
</dbReference>
<dbReference type="PANTHER" id="PTHR10830">
    <property type="entry name" value="DOLICHYL-DIPHOSPHOOLIGOSACCHARIDE--PROTEIN GLYCOSYLTRANSFERASE 48 KDA SUBUNIT"/>
    <property type="match status" value="1"/>
</dbReference>
<dbReference type="GO" id="GO:0018279">
    <property type="term" value="P:protein N-linked glycosylation via asparagine"/>
    <property type="evidence" value="ECO:0007669"/>
    <property type="project" value="UniProtKB-UniRule"/>
</dbReference>
<reference evidence="11" key="1">
    <citation type="journal article" date="2020" name="Stud. Mycol.">
        <title>101 Dothideomycetes genomes: a test case for predicting lifestyles and emergence of pathogens.</title>
        <authorList>
            <person name="Haridas S."/>
            <person name="Albert R."/>
            <person name="Binder M."/>
            <person name="Bloem J."/>
            <person name="Labutti K."/>
            <person name="Salamov A."/>
            <person name="Andreopoulos B."/>
            <person name="Baker S."/>
            <person name="Barry K."/>
            <person name="Bills G."/>
            <person name="Bluhm B."/>
            <person name="Cannon C."/>
            <person name="Castanera R."/>
            <person name="Culley D."/>
            <person name="Daum C."/>
            <person name="Ezra D."/>
            <person name="Gonzalez J."/>
            <person name="Henrissat B."/>
            <person name="Kuo A."/>
            <person name="Liang C."/>
            <person name="Lipzen A."/>
            <person name="Lutzoni F."/>
            <person name="Magnuson J."/>
            <person name="Mondo S."/>
            <person name="Nolan M."/>
            <person name="Ohm R."/>
            <person name="Pangilinan J."/>
            <person name="Park H.-J."/>
            <person name="Ramirez L."/>
            <person name="Alfaro M."/>
            <person name="Sun H."/>
            <person name="Tritt A."/>
            <person name="Yoshinaga Y."/>
            <person name="Zwiers L.-H."/>
            <person name="Turgeon B."/>
            <person name="Goodwin S."/>
            <person name="Spatafora J."/>
            <person name="Crous P."/>
            <person name="Grigoriev I."/>
        </authorList>
    </citation>
    <scope>NUCLEOTIDE SEQUENCE</scope>
    <source>
        <strain evidence="11">CBS 121410</strain>
    </source>
</reference>
<dbReference type="OrthoDB" id="29105at2759"/>
<dbReference type="PANTHER" id="PTHR10830:SF0">
    <property type="entry name" value="DOLICHYL-DIPHOSPHOOLIGOSACCHARIDE--PROTEIN GLYCOSYLTRANSFERASE 48 KDA SUBUNIT"/>
    <property type="match status" value="1"/>
</dbReference>
<comment type="pathway">
    <text evidence="2 8">Protein modification; protein glycosylation.</text>
</comment>
<keyword evidence="8" id="KW-0732">Signal</keyword>
<keyword evidence="6 8" id="KW-1133">Transmembrane helix</keyword>
<dbReference type="GO" id="GO:0008250">
    <property type="term" value="C:oligosaccharyltransferase complex"/>
    <property type="evidence" value="ECO:0007669"/>
    <property type="project" value="TreeGrafter"/>
</dbReference>
<evidence type="ECO:0000256" key="4">
    <source>
        <dbReference type="ARBA" id="ARBA00022692"/>
    </source>
</evidence>
<dbReference type="InterPro" id="IPR055457">
    <property type="entry name" value="OST48_N"/>
</dbReference>
<organism evidence="11 12">
    <name type="scientific">Saccharata proteae CBS 121410</name>
    <dbReference type="NCBI Taxonomy" id="1314787"/>
    <lineage>
        <taxon>Eukaryota</taxon>
        <taxon>Fungi</taxon>
        <taxon>Dikarya</taxon>
        <taxon>Ascomycota</taxon>
        <taxon>Pezizomycotina</taxon>
        <taxon>Dothideomycetes</taxon>
        <taxon>Dothideomycetes incertae sedis</taxon>
        <taxon>Botryosphaeriales</taxon>
        <taxon>Saccharataceae</taxon>
        <taxon>Saccharata</taxon>
    </lineage>
</organism>
<feature type="transmembrane region" description="Helical" evidence="8">
    <location>
        <begin position="432"/>
        <end position="455"/>
    </location>
</feature>
<feature type="domain" description="OST48 N-terminal" evidence="9">
    <location>
        <begin position="25"/>
        <end position="282"/>
    </location>
</feature>
<evidence type="ECO:0000259" key="10">
    <source>
        <dbReference type="Pfam" id="PF23358"/>
    </source>
</evidence>
<keyword evidence="12" id="KW-1185">Reference proteome</keyword>
<evidence type="ECO:0000256" key="1">
    <source>
        <dbReference type="ARBA" id="ARBA00004479"/>
    </source>
</evidence>
<dbReference type="Pfam" id="PF03345">
    <property type="entry name" value="OST48_N"/>
    <property type="match status" value="1"/>
</dbReference>
<keyword evidence="7 8" id="KW-0472">Membrane</keyword>
<proteinExistence type="inferred from homology"/>
<evidence type="ECO:0000256" key="2">
    <source>
        <dbReference type="ARBA" id="ARBA00004922"/>
    </source>
</evidence>
<dbReference type="AlphaFoldDB" id="A0A9P4HRZ8"/>
<evidence type="ECO:0000256" key="3">
    <source>
        <dbReference type="ARBA" id="ARBA00008743"/>
    </source>
</evidence>
<gene>
    <name evidence="11" type="ORF">K490DRAFT_68276</name>
</gene>
<dbReference type="Proteomes" id="UP000799776">
    <property type="component" value="Unassembled WGS sequence"/>
</dbReference>
<accession>A0A9P4HRZ8</accession>
<comment type="similarity">
    <text evidence="3 8">Belongs to the DDOST 48 kDa subunit family.</text>
</comment>
<name>A0A9P4HRZ8_9PEZI</name>
<evidence type="ECO:0000259" key="9">
    <source>
        <dbReference type="Pfam" id="PF03345"/>
    </source>
</evidence>
<feature type="signal peptide" evidence="8">
    <location>
        <begin position="1"/>
        <end position="18"/>
    </location>
</feature>
<comment type="function">
    <text evidence="8">Subunit of the oligosaccharyl transferase (OST) complex that catalyzes the initial transfer of a defined glycan (Glc(3)Man(9)GlcNAc(2) in eukaryotes) from the lipid carrier dolichol-pyrophosphate to an asparagine residue within an Asn-X-Ser/Thr consensus motif in nascent polypeptide chains, the first step in protein N-glycosylation. N-glycosylation occurs cotranslationally and the complex associates with the Sec61 complex at the channel-forming translocon complex that mediates protein translocation across the endoplasmic reticulum (ER).</text>
</comment>
<sequence>MRWLFSVLLLALLGLANALSFSGDRLLVVLAELDEKDSYSLLWDDLTSRGFHITYASPKTEDLALFKHGERAYDHLILLPPKSKGLGPALTPQILLDFVNKEGNILLTLSGETPTPSAINSLLLELDIYLPTDRNALVVDHFNYDTVSAAEKHDVLLLPRPAAQRSDVRDFFSGEGVLAVPHAVGQVLGNESPLLAPILRAPSTAYSYNPKDEAEGVEDLFAAGQQLSIVSVMQARNSARFTVLGSVEMLQDKWFDASVKDIAGKDAKTANREFAKQLTEWAFKETGVLKVGRLQHFLNEGAAKGGINETGIEVPDHNPKIYRIKNDVTFQIEISEFTNSHLQPFLPPAGDDLQLEFSMLSPFHRLPLKASSTTPNSTIFETSFTLPDQHGIFNFRVNYKRPFLTSVDEKREVTVRHFAHDEWPRSWKISGAYTWIAGIWVTVAGWLAFVALWLYSAPVQAGKKTQ</sequence>
<keyword evidence="5 8" id="KW-0256">Endoplasmic reticulum</keyword>
<dbReference type="Pfam" id="PF23358">
    <property type="entry name" value="OST48_MD"/>
    <property type="match status" value="1"/>
</dbReference>
<dbReference type="InterPro" id="IPR055459">
    <property type="entry name" value="OST48_MD"/>
</dbReference>
<feature type="domain" description="OST48 middle" evidence="10">
    <location>
        <begin position="317"/>
        <end position="456"/>
    </location>
</feature>
<dbReference type="InterPro" id="IPR005013">
    <property type="entry name" value="DDOST_48_kDa_subunit"/>
</dbReference>
<comment type="subcellular location">
    <subcellularLocation>
        <location evidence="8">Endoplasmic reticulum membrane</location>
        <topology evidence="8">Single-pass type I membrane protein</topology>
    </subcellularLocation>
    <subcellularLocation>
        <location evidence="1">Membrane</location>
        <topology evidence="1">Single-pass type I membrane protein</topology>
    </subcellularLocation>
</comment>
<evidence type="ECO:0000256" key="7">
    <source>
        <dbReference type="ARBA" id="ARBA00023136"/>
    </source>
</evidence>